<comment type="caution">
    <text evidence="1">The sequence shown here is derived from an EMBL/GenBank/DDBJ whole genome shotgun (WGS) entry which is preliminary data.</text>
</comment>
<dbReference type="Proteomes" id="UP000249166">
    <property type="component" value="Unassembled WGS sequence"/>
</dbReference>
<dbReference type="SUPFAM" id="SSF47226">
    <property type="entry name" value="Histidine-containing phosphotransfer domain, HPT domain"/>
    <property type="match status" value="1"/>
</dbReference>
<dbReference type="RefSeq" id="WP_111903905.1">
    <property type="nucleotide sequence ID" value="NZ_QLNP01000074.1"/>
</dbReference>
<dbReference type="OrthoDB" id="4965347at2"/>
<dbReference type="AlphaFoldDB" id="A0A328HJ91"/>
<dbReference type="InterPro" id="IPR036641">
    <property type="entry name" value="HPT_dom_sf"/>
</dbReference>
<organism evidence="1 2">
    <name type="scientific">Arthrobacter globiformis</name>
    <dbReference type="NCBI Taxonomy" id="1665"/>
    <lineage>
        <taxon>Bacteria</taxon>
        <taxon>Bacillati</taxon>
        <taxon>Actinomycetota</taxon>
        <taxon>Actinomycetes</taxon>
        <taxon>Micrococcales</taxon>
        <taxon>Micrococcaceae</taxon>
        <taxon>Arthrobacter</taxon>
    </lineage>
</organism>
<evidence type="ECO:0000313" key="1">
    <source>
        <dbReference type="EMBL" id="RAM37300.1"/>
    </source>
</evidence>
<evidence type="ECO:0000313" key="2">
    <source>
        <dbReference type="Proteomes" id="UP000249166"/>
    </source>
</evidence>
<proteinExistence type="predicted"/>
<accession>A0A328HJ91</accession>
<dbReference type="Gene3D" id="1.20.120.160">
    <property type="entry name" value="HPT domain"/>
    <property type="match status" value="1"/>
</dbReference>
<sequence length="127" mass="13818">MMPDSDRDLPVLDNIVLDSIVLQELSDDAGEAAAQAFMEEYLLLLLARAVRIFKAFAREDAAESLDAVLSLRASSQMAGALRLASYTHSLEPALKRGEIPQLAAVKAELSAHIRWGVLGSLRRSETP</sequence>
<reference evidence="1 2" key="1">
    <citation type="submission" date="2018-04" db="EMBL/GenBank/DDBJ databases">
        <title>Bacteria isolated from cave deposits of Manipur.</title>
        <authorList>
            <person name="Sahoo D."/>
            <person name="Sarangthem I."/>
            <person name="Nandeibam J."/>
        </authorList>
    </citation>
    <scope>NUCLEOTIDE SEQUENCE [LARGE SCALE GENOMIC DNA]</scope>
    <source>
        <strain evidence="2">mrc11</strain>
    </source>
</reference>
<gene>
    <name evidence="1" type="ORF">DBZ45_10830</name>
</gene>
<dbReference type="EMBL" id="QLNP01000074">
    <property type="protein sequence ID" value="RAM37300.1"/>
    <property type="molecule type" value="Genomic_DNA"/>
</dbReference>
<evidence type="ECO:0008006" key="3">
    <source>
        <dbReference type="Google" id="ProtNLM"/>
    </source>
</evidence>
<name>A0A328HJ91_ARTGO</name>
<dbReference type="GO" id="GO:0000160">
    <property type="term" value="P:phosphorelay signal transduction system"/>
    <property type="evidence" value="ECO:0007669"/>
    <property type="project" value="InterPro"/>
</dbReference>
<protein>
    <recommendedName>
        <fullName evidence="3">Hpt domain-containing protein</fullName>
    </recommendedName>
</protein>